<feature type="transmembrane region" description="Helical" evidence="1">
    <location>
        <begin position="52"/>
        <end position="85"/>
    </location>
</feature>
<feature type="transmembrane region" description="Helical" evidence="1">
    <location>
        <begin position="97"/>
        <end position="122"/>
    </location>
</feature>
<protein>
    <submittedName>
        <fullName evidence="2">Uncharacterized protein</fullName>
    </submittedName>
</protein>
<organism evidence="2 3">
    <name type="scientific">Streptomyces triculaminicus</name>
    <dbReference type="NCBI Taxonomy" id="2816232"/>
    <lineage>
        <taxon>Bacteria</taxon>
        <taxon>Bacillati</taxon>
        <taxon>Actinomycetota</taxon>
        <taxon>Actinomycetes</taxon>
        <taxon>Kitasatosporales</taxon>
        <taxon>Streptomycetaceae</taxon>
        <taxon>Streptomyces</taxon>
    </lineage>
</organism>
<dbReference type="Proteomes" id="UP000664781">
    <property type="component" value="Unassembled WGS sequence"/>
</dbReference>
<gene>
    <name evidence="2" type="ORF">J1792_15400</name>
</gene>
<proteinExistence type="predicted"/>
<feature type="transmembrane region" description="Helical" evidence="1">
    <location>
        <begin position="168"/>
        <end position="190"/>
    </location>
</feature>
<keyword evidence="1" id="KW-0812">Transmembrane</keyword>
<keyword evidence="1" id="KW-1133">Transmembrane helix</keyword>
<accession>A0A939FNT6</accession>
<reference evidence="2" key="1">
    <citation type="submission" date="2021-03" db="EMBL/GenBank/DDBJ databases">
        <title>Streptomyces strains.</title>
        <authorList>
            <person name="Lund M.B."/>
            <person name="Toerring T."/>
        </authorList>
    </citation>
    <scope>NUCLEOTIDE SEQUENCE</scope>
    <source>
        <strain evidence="2">JCM 4242</strain>
    </source>
</reference>
<keyword evidence="1" id="KW-0472">Membrane</keyword>
<dbReference type="AlphaFoldDB" id="A0A939FNT6"/>
<comment type="caution">
    <text evidence="2">The sequence shown here is derived from an EMBL/GenBank/DDBJ whole genome shotgun (WGS) entry which is preliminary data.</text>
</comment>
<dbReference type="RefSeq" id="WP_143587586.1">
    <property type="nucleotide sequence ID" value="NZ_JAFMOF010000002.1"/>
</dbReference>
<dbReference type="EMBL" id="JAFMOF010000002">
    <property type="protein sequence ID" value="MBO0654109.1"/>
    <property type="molecule type" value="Genomic_DNA"/>
</dbReference>
<evidence type="ECO:0000313" key="3">
    <source>
        <dbReference type="Proteomes" id="UP000664781"/>
    </source>
</evidence>
<sequence length="195" mass="20225">MNTKTAGRRVWTWSAIATSTAAQLVEIWIVGAALFGWGLTRPDPDPEADSPAFFLVFGVPILTALLTVVCSVVTLALVMPTVTLAHRVGRRWGGDALWWTPATSAVTSAAAVGATGLGAAVFGGHVGAPVVYAWWWFAITVLIAPAGMTACLSSQRTALGRPSLWRPLLLRGGAGAVAVAVVATFAGILWETATG</sequence>
<name>A0A939FNT6_9ACTN</name>
<feature type="transmembrane region" description="Helical" evidence="1">
    <location>
        <begin position="134"/>
        <end position="152"/>
    </location>
</feature>
<keyword evidence="3" id="KW-1185">Reference proteome</keyword>
<feature type="transmembrane region" description="Helical" evidence="1">
    <location>
        <begin position="21"/>
        <end position="40"/>
    </location>
</feature>
<evidence type="ECO:0000313" key="2">
    <source>
        <dbReference type="EMBL" id="MBO0654109.1"/>
    </source>
</evidence>
<evidence type="ECO:0000256" key="1">
    <source>
        <dbReference type="SAM" id="Phobius"/>
    </source>
</evidence>